<evidence type="ECO:0000313" key="3">
    <source>
        <dbReference type="EMBL" id="MFC5825208.1"/>
    </source>
</evidence>
<evidence type="ECO:0000256" key="2">
    <source>
        <dbReference type="SAM" id="Phobius"/>
    </source>
</evidence>
<feature type="region of interest" description="Disordered" evidence="1">
    <location>
        <begin position="280"/>
        <end position="305"/>
    </location>
</feature>
<keyword evidence="2" id="KW-0472">Membrane</keyword>
<gene>
    <name evidence="3" type="ORF">ACFPZ3_15200</name>
</gene>
<dbReference type="EMBL" id="JBHSPA010000018">
    <property type="protein sequence ID" value="MFC5825208.1"/>
    <property type="molecule type" value="Genomic_DNA"/>
</dbReference>
<feature type="compositionally biased region" description="Basic and acidic residues" evidence="1">
    <location>
        <begin position="280"/>
        <end position="294"/>
    </location>
</feature>
<reference evidence="4" key="1">
    <citation type="journal article" date="2019" name="Int. J. Syst. Evol. Microbiol.">
        <title>The Global Catalogue of Microorganisms (GCM) 10K type strain sequencing project: providing services to taxonomists for standard genome sequencing and annotation.</title>
        <authorList>
            <consortium name="The Broad Institute Genomics Platform"/>
            <consortium name="The Broad Institute Genome Sequencing Center for Infectious Disease"/>
            <person name="Wu L."/>
            <person name="Ma J."/>
        </authorList>
    </citation>
    <scope>NUCLEOTIDE SEQUENCE [LARGE SCALE GENOMIC DNA]</scope>
    <source>
        <strain evidence="4">CCUG 53903</strain>
    </source>
</reference>
<keyword evidence="4" id="KW-1185">Reference proteome</keyword>
<accession>A0ABW1CHX7</accession>
<dbReference type="RefSeq" id="WP_379514730.1">
    <property type="nucleotide sequence ID" value="NZ_JBHSPA010000018.1"/>
</dbReference>
<protein>
    <recommendedName>
        <fullName evidence="5">WD40 repeat domain-containing protein</fullName>
    </recommendedName>
</protein>
<feature type="region of interest" description="Disordered" evidence="1">
    <location>
        <begin position="67"/>
        <end position="87"/>
    </location>
</feature>
<evidence type="ECO:0000313" key="4">
    <source>
        <dbReference type="Proteomes" id="UP001596058"/>
    </source>
</evidence>
<organism evidence="3 4">
    <name type="scientific">Nonomuraea insulae</name>
    <dbReference type="NCBI Taxonomy" id="1616787"/>
    <lineage>
        <taxon>Bacteria</taxon>
        <taxon>Bacillati</taxon>
        <taxon>Actinomycetota</taxon>
        <taxon>Actinomycetes</taxon>
        <taxon>Streptosporangiales</taxon>
        <taxon>Streptosporangiaceae</taxon>
        <taxon>Nonomuraea</taxon>
    </lineage>
</organism>
<dbReference type="Proteomes" id="UP001596058">
    <property type="component" value="Unassembled WGS sequence"/>
</dbReference>
<sequence length="393" mass="42973">MTRLLREAFDEWADEVRVPHDLADRALRRRAWKPVGAAVLVMAMIAAVAVFVGGQPESVVRPADALTLPARPSPAPTDVRTDTEHSPPTKLIAAGGYAVSAYYVTSREQERVRRTWSLYDPRTEGYEQTSYAWVDAAPGLQAAAVIDGDLLGNRVGVMDMNTRQILKWFDLEHSVGSVVWSPDGTKLLATAYSSYPDLRRADGPSTQRVPESPRIGYYIIDLQTGESSFHDLPAMKDIEPGEDPRPFNVNGRQDLGWSLDGTMIWEPTATQPDKVFHTLDGQPREAPEGERYAEHSPISGTSPDGRLVLGGSGLPTKITEAATGRVAGQQRVLQLHAWADDDNVIALGCAGKCENEFNAGLVLVSVDGSRTTQLAANFDSNKDGAWRWVLTPR</sequence>
<evidence type="ECO:0000256" key="1">
    <source>
        <dbReference type="SAM" id="MobiDB-lite"/>
    </source>
</evidence>
<feature type="transmembrane region" description="Helical" evidence="2">
    <location>
        <begin position="35"/>
        <end position="54"/>
    </location>
</feature>
<keyword evidence="2" id="KW-1133">Transmembrane helix</keyword>
<name>A0ABW1CHX7_9ACTN</name>
<comment type="caution">
    <text evidence="3">The sequence shown here is derived from an EMBL/GenBank/DDBJ whole genome shotgun (WGS) entry which is preliminary data.</text>
</comment>
<keyword evidence="2" id="KW-0812">Transmembrane</keyword>
<evidence type="ECO:0008006" key="5">
    <source>
        <dbReference type="Google" id="ProtNLM"/>
    </source>
</evidence>
<proteinExistence type="predicted"/>
<dbReference type="SUPFAM" id="SSF82171">
    <property type="entry name" value="DPP6 N-terminal domain-like"/>
    <property type="match status" value="1"/>
</dbReference>